<protein>
    <recommendedName>
        <fullName evidence="2">Signaling pathway modulator ZraP</fullName>
    </recommendedName>
    <alternativeName>
        <fullName evidence="3">Zinc resistance-associated protein</fullName>
    </alternativeName>
</protein>
<keyword evidence="5" id="KW-0732">Signal</keyword>
<feature type="compositionally biased region" description="Basic and acidic residues" evidence="4">
    <location>
        <begin position="132"/>
        <end position="151"/>
    </location>
</feature>
<feature type="region of interest" description="Disordered" evidence="4">
    <location>
        <begin position="131"/>
        <end position="151"/>
    </location>
</feature>
<comment type="similarity">
    <text evidence="1">Belongs to the ZraP family.</text>
</comment>
<gene>
    <name evidence="6" type="ORF">TAO_1601</name>
</gene>
<evidence type="ECO:0000256" key="3">
    <source>
        <dbReference type="ARBA" id="ARBA00045001"/>
    </source>
</evidence>
<dbReference type="AlphaFoldDB" id="A0A1Q2SPC5"/>
<evidence type="ECO:0000256" key="4">
    <source>
        <dbReference type="SAM" id="MobiDB-lite"/>
    </source>
</evidence>
<feature type="chain" id="PRO_5013224663" description="Signaling pathway modulator ZraP" evidence="5">
    <location>
        <begin position="21"/>
        <end position="151"/>
    </location>
</feature>
<accession>A0A1Q2SPC5</accession>
<keyword evidence="7" id="KW-1185">Reference proteome</keyword>
<dbReference type="RefSeq" id="WP_096527458.1">
    <property type="nucleotide sequence ID" value="NZ_AP014836.1"/>
</dbReference>
<dbReference type="EMBL" id="AP014836">
    <property type="protein sequence ID" value="BAW80971.1"/>
    <property type="molecule type" value="Genomic_DNA"/>
</dbReference>
<dbReference type="KEGG" id="ntt:TAO_1601"/>
<dbReference type="InterPro" id="IPR025961">
    <property type="entry name" value="Metal_resist"/>
</dbReference>
<name>A0A1Q2SPC5_9GAMM</name>
<evidence type="ECO:0000313" key="6">
    <source>
        <dbReference type="EMBL" id="BAW80971.1"/>
    </source>
</evidence>
<dbReference type="Proteomes" id="UP000243679">
    <property type="component" value="Chromosome"/>
</dbReference>
<sequence>MKRLLIAILATSLITGFATANEGKEGDWKQRHHEQMEQALSQIPQDKATLVRNWMQQMKQERKAAHQQLKELHKQVKTIASAETFDKGAFLAKMTQIRQIKSQRAEKYALTAADLGEKLTAQERNTLLKAFKGHDGHGHHNEKQEDQHHSN</sequence>
<evidence type="ECO:0000313" key="7">
    <source>
        <dbReference type="Proteomes" id="UP000243679"/>
    </source>
</evidence>
<organism evidence="6 7">
    <name type="scientific">Candidatus Nitrosoglobus terrae</name>
    <dbReference type="NCBI Taxonomy" id="1630141"/>
    <lineage>
        <taxon>Bacteria</taxon>
        <taxon>Pseudomonadati</taxon>
        <taxon>Pseudomonadota</taxon>
        <taxon>Gammaproteobacteria</taxon>
        <taxon>Chromatiales</taxon>
        <taxon>Chromatiaceae</taxon>
        <taxon>Candidatus Nitrosoglobus</taxon>
    </lineage>
</organism>
<evidence type="ECO:0000256" key="1">
    <source>
        <dbReference type="ARBA" id="ARBA00044945"/>
    </source>
</evidence>
<proteinExistence type="inferred from homology"/>
<evidence type="ECO:0000256" key="5">
    <source>
        <dbReference type="SAM" id="SignalP"/>
    </source>
</evidence>
<feature type="signal peptide" evidence="5">
    <location>
        <begin position="1"/>
        <end position="20"/>
    </location>
</feature>
<evidence type="ECO:0000256" key="2">
    <source>
        <dbReference type="ARBA" id="ARBA00044983"/>
    </source>
</evidence>
<dbReference type="Pfam" id="PF13801">
    <property type="entry name" value="Metal_resist"/>
    <property type="match status" value="1"/>
</dbReference>
<reference evidence="6 7" key="1">
    <citation type="journal article" date="2017" name="ISME J.">
        <title>An acid-tolerant ammonia-oxidizing ?-proteobacterium from soil.</title>
        <authorList>
            <person name="Hayatsu M."/>
            <person name="Tago K."/>
            <person name="Uchiyama I."/>
            <person name="Toyoda A."/>
            <person name="Wang Y."/>
            <person name="Shimomura Y."/>
            <person name="Okubo T."/>
            <person name="Kurisu F."/>
            <person name="Hirono Y."/>
            <person name="Nonaka K."/>
            <person name="Akiyama H."/>
            <person name="Itoh T."/>
            <person name="Takami H."/>
        </authorList>
    </citation>
    <scope>NUCLEOTIDE SEQUENCE [LARGE SCALE GENOMIC DNA]</scope>
    <source>
        <strain evidence="6 7">TAO100</strain>
    </source>
</reference>